<dbReference type="SFLD" id="SFLDS00029">
    <property type="entry name" value="Radical_SAM"/>
    <property type="match status" value="1"/>
</dbReference>
<dbReference type="Pfam" id="PF04055">
    <property type="entry name" value="Radical_SAM"/>
    <property type="match status" value="1"/>
</dbReference>
<dbReference type="OrthoDB" id="9792276at2"/>
<dbReference type="InterPro" id="IPR013785">
    <property type="entry name" value="Aldolase_TIM"/>
</dbReference>
<dbReference type="Gene3D" id="3.20.20.70">
    <property type="entry name" value="Aldolase class I"/>
    <property type="match status" value="1"/>
</dbReference>
<feature type="binding site" evidence="9">
    <location>
        <position position="89"/>
    </location>
    <ligand>
        <name>substrate</name>
    </ligand>
</feature>
<comment type="cofactor">
    <cofactor evidence="9">
        <name>Mg(2+)</name>
        <dbReference type="ChEBI" id="CHEBI:18420"/>
    </cofactor>
</comment>
<evidence type="ECO:0000313" key="11">
    <source>
        <dbReference type="EMBL" id="SFR48846.1"/>
    </source>
</evidence>
<accession>A0A1I6H2Y8</accession>
<dbReference type="Proteomes" id="UP000199290">
    <property type="component" value="Unassembled WGS sequence"/>
</dbReference>
<evidence type="ECO:0000259" key="10">
    <source>
        <dbReference type="PROSITE" id="PS51918"/>
    </source>
</evidence>
<comment type="cofactor">
    <cofactor evidence="9">
        <name>[4Fe-4S] cluster</name>
        <dbReference type="ChEBI" id="CHEBI:49883"/>
    </cofactor>
    <text evidence="9">Binds 1 [4Fe-4S] cluster. The cluster is coordinated with 3 cysteines and an exchangeable S-adenosyl-L-methionine.</text>
</comment>
<keyword evidence="12" id="KW-1185">Reference proteome</keyword>
<protein>
    <recommendedName>
        <fullName evidence="9">7-carboxy-7-deazaguanine synthase</fullName>
        <shortName evidence="9">CDG synthase</shortName>
        <ecNumber evidence="9">4.3.99.3</ecNumber>
    </recommendedName>
    <alternativeName>
        <fullName evidence="9">Queuosine biosynthesis protein QueE</fullName>
    </alternativeName>
</protein>
<sequence>MYRVKEAFYTLQGEGAQAGRAAVFCRFSKCNLWTGREKDRAGAVCNFCDTDFVGTDGQNGGRFETAEALALHIRGLWPHAGGRPYVVCTGGEPLLQLDGALIDAFHRQGLEVGVETNGTLPAPEGIDWLCVSPKADAEVVIRRCDEVKLVYPQPLALPERFLSISAQHYFLSPMASPSAPASGQDEIKQSNTRLATDYCLAHPQWRLTLQMHKIVGID</sequence>
<dbReference type="SFLD" id="SFLDF00376">
    <property type="entry name" value="7-carboxy-7-deazaguanine_synth"/>
    <property type="match status" value="1"/>
</dbReference>
<keyword evidence="8 9" id="KW-0456">Lyase</keyword>
<evidence type="ECO:0000256" key="1">
    <source>
        <dbReference type="ARBA" id="ARBA00022485"/>
    </source>
</evidence>
<feature type="binding site" evidence="9">
    <location>
        <position position="48"/>
    </location>
    <ligand>
        <name>[4Fe-4S] cluster</name>
        <dbReference type="ChEBI" id="CHEBI:49883"/>
        <note>4Fe-4S-S-AdoMet</note>
    </ligand>
</feature>
<evidence type="ECO:0000256" key="6">
    <source>
        <dbReference type="ARBA" id="ARBA00023004"/>
    </source>
</evidence>
<evidence type="ECO:0000256" key="8">
    <source>
        <dbReference type="ARBA" id="ARBA00023239"/>
    </source>
</evidence>
<feature type="binding site" evidence="9">
    <location>
        <begin position="47"/>
        <end position="49"/>
    </location>
    <ligand>
        <name>S-adenosyl-L-methionine</name>
        <dbReference type="ChEBI" id="CHEBI:59789"/>
    </ligand>
</feature>
<dbReference type="PROSITE" id="PS51918">
    <property type="entry name" value="RADICAL_SAM"/>
    <property type="match status" value="1"/>
</dbReference>
<dbReference type="PANTHER" id="PTHR42836:SF1">
    <property type="entry name" value="7-CARBOXY-7-DEAZAGUANINE SYNTHASE"/>
    <property type="match status" value="1"/>
</dbReference>
<comment type="similarity">
    <text evidence="9">Belongs to the radical SAM superfamily. 7-carboxy-7-deazaguanine synthase family.</text>
</comment>
<comment type="subunit">
    <text evidence="9">Homodimer.</text>
</comment>
<evidence type="ECO:0000256" key="4">
    <source>
        <dbReference type="ARBA" id="ARBA00022785"/>
    </source>
</evidence>
<feature type="binding site" evidence="9">
    <location>
        <position position="91"/>
    </location>
    <ligand>
        <name>S-adenosyl-L-methionine</name>
        <dbReference type="ChEBI" id="CHEBI:59789"/>
    </ligand>
</feature>
<dbReference type="EMBL" id="FOYV01000001">
    <property type="protein sequence ID" value="SFR48846.1"/>
    <property type="molecule type" value="Genomic_DNA"/>
</dbReference>
<keyword evidence="2 9" id="KW-0949">S-adenosyl-L-methionine</keyword>
<dbReference type="RefSeq" id="WP_091989493.1">
    <property type="nucleotide sequence ID" value="NZ_FOYV01000001.1"/>
</dbReference>
<dbReference type="InterPro" id="IPR007197">
    <property type="entry name" value="rSAM"/>
</dbReference>
<comment type="pathway">
    <text evidence="9">Purine metabolism; 7-cyano-7-deazaguanine biosynthesis.</text>
</comment>
<dbReference type="InterPro" id="IPR024924">
    <property type="entry name" value="7-CO-7-deazaguanine_synth-like"/>
</dbReference>
<dbReference type="InterPro" id="IPR058240">
    <property type="entry name" value="rSAM_sf"/>
</dbReference>
<feature type="binding site" evidence="9">
    <location>
        <position position="50"/>
    </location>
    <ligand>
        <name>Mg(2+)</name>
        <dbReference type="ChEBI" id="CHEBI:18420"/>
    </ligand>
</feature>
<dbReference type="GO" id="GO:1904047">
    <property type="term" value="F:S-adenosyl-L-methionine binding"/>
    <property type="evidence" value="ECO:0007669"/>
    <property type="project" value="UniProtKB-UniRule"/>
</dbReference>
<dbReference type="AlphaFoldDB" id="A0A1I6H2Y8"/>
<dbReference type="EC" id="4.3.99.3" evidence="9"/>
<dbReference type="GO" id="GO:0000287">
    <property type="term" value="F:magnesium ion binding"/>
    <property type="evidence" value="ECO:0007669"/>
    <property type="project" value="UniProtKB-UniRule"/>
</dbReference>
<feature type="binding site" evidence="9">
    <location>
        <begin position="11"/>
        <end position="13"/>
    </location>
    <ligand>
        <name>substrate</name>
    </ligand>
</feature>
<comment type="function">
    <text evidence="9">Catalyzes the complex heterocyclic radical-mediated conversion of 6-carboxy-5,6,7,8-tetrahydropterin (CPH4) to 7-carboxy-7-deazaguanine (CDG), a step common to the biosynthetic pathways of all 7-deazapurine-containing compounds.</text>
</comment>
<keyword evidence="7 9" id="KW-0411">Iron-sulfur</keyword>
<evidence type="ECO:0000256" key="9">
    <source>
        <dbReference type="HAMAP-Rule" id="MF_00917"/>
    </source>
</evidence>
<dbReference type="PANTHER" id="PTHR42836">
    <property type="entry name" value="7-CARBOXY-7-DEAZAGUANINE SYNTHASE"/>
    <property type="match status" value="1"/>
</dbReference>
<feature type="binding site" evidence="9">
    <location>
        <position position="30"/>
    </location>
    <ligand>
        <name>[4Fe-4S] cluster</name>
        <dbReference type="ChEBI" id="CHEBI:49883"/>
        <note>4Fe-4S-S-AdoMet</note>
    </ligand>
</feature>
<dbReference type="HAMAP" id="MF_00917">
    <property type="entry name" value="QueE"/>
    <property type="match status" value="1"/>
</dbReference>
<name>A0A1I6H2Y8_9GAMM</name>
<keyword evidence="4 9" id="KW-0671">Queuosine biosynthesis</keyword>
<dbReference type="UniPathway" id="UPA00391"/>
<proteinExistence type="inferred from homology"/>
<gene>
    <name evidence="9" type="primary">queE</name>
    <name evidence="11" type="ORF">SAMN04488073_2169</name>
</gene>
<feature type="binding site" evidence="9">
    <location>
        <position position="26"/>
    </location>
    <ligand>
        <name>substrate</name>
    </ligand>
</feature>
<keyword evidence="5 9" id="KW-0460">Magnesium</keyword>
<dbReference type="GO" id="GO:0016840">
    <property type="term" value="F:carbon-nitrogen lyase activity"/>
    <property type="evidence" value="ECO:0007669"/>
    <property type="project" value="UniProtKB-UniRule"/>
</dbReference>
<evidence type="ECO:0000256" key="5">
    <source>
        <dbReference type="ARBA" id="ARBA00022842"/>
    </source>
</evidence>
<dbReference type="InterPro" id="IPR030977">
    <property type="entry name" value="QueE_Cx14CxxC"/>
</dbReference>
<evidence type="ECO:0000256" key="7">
    <source>
        <dbReference type="ARBA" id="ARBA00023014"/>
    </source>
</evidence>
<evidence type="ECO:0000256" key="2">
    <source>
        <dbReference type="ARBA" id="ARBA00022691"/>
    </source>
</evidence>
<dbReference type="GO" id="GO:0008616">
    <property type="term" value="P:tRNA queuosine(34) biosynthetic process"/>
    <property type="evidence" value="ECO:0007669"/>
    <property type="project" value="UniProtKB-UniRule"/>
</dbReference>
<reference evidence="12" key="1">
    <citation type="submission" date="2016-10" db="EMBL/GenBank/DDBJ databases">
        <authorList>
            <person name="Varghese N."/>
            <person name="Submissions S."/>
        </authorList>
    </citation>
    <scope>NUCLEOTIDE SEQUENCE [LARGE SCALE GENOMIC DNA]</scope>
    <source>
        <strain evidence="12">CGMCC 1.6294</strain>
    </source>
</reference>
<feature type="binding site" evidence="9">
    <location>
        <position position="45"/>
    </location>
    <ligand>
        <name>[4Fe-4S] cluster</name>
        <dbReference type="ChEBI" id="CHEBI:49883"/>
        <note>4Fe-4S-S-AdoMet</note>
    </ligand>
</feature>
<feature type="binding site" evidence="9">
    <location>
        <begin position="132"/>
        <end position="134"/>
    </location>
    <ligand>
        <name>S-adenosyl-L-methionine</name>
        <dbReference type="ChEBI" id="CHEBI:59789"/>
    </ligand>
</feature>
<comment type="cofactor">
    <cofactor evidence="9">
        <name>S-adenosyl-L-methionine</name>
        <dbReference type="ChEBI" id="CHEBI:59789"/>
    </cofactor>
    <text evidence="9">Binds 1 S-adenosyl-L-methionine per subunit.</text>
</comment>
<dbReference type="NCBIfam" id="TIGR04508">
    <property type="entry name" value="queE_Cx14CxxC"/>
    <property type="match status" value="1"/>
</dbReference>
<dbReference type="GO" id="GO:0051539">
    <property type="term" value="F:4 iron, 4 sulfur cluster binding"/>
    <property type="evidence" value="ECO:0007669"/>
    <property type="project" value="UniProtKB-UniRule"/>
</dbReference>
<dbReference type="STRING" id="375760.SAMN04488073_2169"/>
<comment type="catalytic activity">
    <reaction evidence="9">
        <text>6-carboxy-5,6,7,8-tetrahydropterin + H(+) = 7-carboxy-7-carbaguanine + NH4(+)</text>
        <dbReference type="Rhea" id="RHEA:27974"/>
        <dbReference type="ChEBI" id="CHEBI:15378"/>
        <dbReference type="ChEBI" id="CHEBI:28938"/>
        <dbReference type="ChEBI" id="CHEBI:61032"/>
        <dbReference type="ChEBI" id="CHEBI:61036"/>
        <dbReference type="EC" id="4.3.99.3"/>
    </reaction>
</comment>
<dbReference type="SUPFAM" id="SSF102114">
    <property type="entry name" value="Radical SAM enzymes"/>
    <property type="match status" value="1"/>
</dbReference>
<evidence type="ECO:0000313" key="12">
    <source>
        <dbReference type="Proteomes" id="UP000199290"/>
    </source>
</evidence>
<keyword evidence="3 9" id="KW-0479">Metal-binding</keyword>
<feature type="domain" description="Radical SAM core" evidence="10">
    <location>
        <begin position="17"/>
        <end position="218"/>
    </location>
</feature>
<dbReference type="PIRSF" id="PIRSF000370">
    <property type="entry name" value="QueE"/>
    <property type="match status" value="1"/>
</dbReference>
<keyword evidence="1 9" id="KW-0004">4Fe-4S</keyword>
<keyword evidence="6 9" id="KW-0408">Iron</keyword>
<evidence type="ECO:0000256" key="3">
    <source>
        <dbReference type="ARBA" id="ARBA00022723"/>
    </source>
</evidence>
<organism evidence="11 12">
    <name type="scientific">Marinobacter gudaonensis</name>
    <dbReference type="NCBI Taxonomy" id="375760"/>
    <lineage>
        <taxon>Bacteria</taxon>
        <taxon>Pseudomonadati</taxon>
        <taxon>Pseudomonadota</taxon>
        <taxon>Gammaproteobacteria</taxon>
        <taxon>Pseudomonadales</taxon>
        <taxon>Marinobacteraceae</taxon>
        <taxon>Marinobacter</taxon>
    </lineage>
</organism>
<comment type="caution">
    <text evidence="9">Lacks conserved residue(s) required for the propagation of feature annotation.</text>
</comment>